<proteinExistence type="predicted"/>
<evidence type="ECO:0000313" key="2">
    <source>
        <dbReference type="EMBL" id="KEQ02208.1"/>
    </source>
</evidence>
<dbReference type="SUPFAM" id="SSF161070">
    <property type="entry name" value="SNF-like"/>
    <property type="match status" value="1"/>
</dbReference>
<dbReference type="EMBL" id="AVQL01000010">
    <property type="protein sequence ID" value="KEQ02208.1"/>
    <property type="molecule type" value="Genomic_DNA"/>
</dbReference>
<dbReference type="AlphaFoldDB" id="A0A074V9X9"/>
<dbReference type="InterPro" id="IPR037272">
    <property type="entry name" value="SNS_sf"/>
</dbReference>
<dbReference type="Proteomes" id="UP000027644">
    <property type="component" value="Unassembled WGS sequence"/>
</dbReference>
<evidence type="ECO:0000313" key="3">
    <source>
        <dbReference type="Proteomes" id="UP000027644"/>
    </source>
</evidence>
<protein>
    <submittedName>
        <fullName evidence="2">Uncharacterized protein</fullName>
    </submittedName>
</protein>
<comment type="caution">
    <text evidence="2">The sequence shown here is derived from an EMBL/GenBank/DDBJ whole genome shotgun (WGS) entry which is preliminary data.</text>
</comment>
<feature type="transmembrane region" description="Helical" evidence="1">
    <location>
        <begin position="45"/>
        <end position="63"/>
    </location>
</feature>
<reference evidence="2 3" key="1">
    <citation type="journal article" date="2014" name="PLoS Genet.">
        <title>Hidden diversity in honey bee gut symbionts detected by single-cell genomics.</title>
        <authorList>
            <person name="Engel P."/>
            <person name="Stepanauskas R."/>
            <person name="Moran N."/>
        </authorList>
    </citation>
    <scope>NUCLEOTIDE SEQUENCE [LARGE SCALE GENOMIC DNA]</scope>
    <source>
        <strain evidence="2 3">SCGC AB-598-J21</strain>
    </source>
</reference>
<accession>A0A074V9X9</accession>
<sequence length="89" mass="10148">SATLVSSLFIWALGIACLLSFNEWQDIKIFGKNIFDSLDYLTSKLMLPLTGLGTIVFAGWMMNQERIRQENKKYNTNNSTTDHIAESDR</sequence>
<feature type="non-terminal residue" evidence="2">
    <location>
        <position position="1"/>
    </location>
</feature>
<keyword evidence="1" id="KW-0472">Membrane</keyword>
<evidence type="ECO:0000256" key="1">
    <source>
        <dbReference type="SAM" id="Phobius"/>
    </source>
</evidence>
<name>A0A074V9X9_9NEIS</name>
<keyword evidence="1" id="KW-1133">Transmembrane helix</keyword>
<gene>
    <name evidence="2" type="ORF">SASC598J21_000090</name>
</gene>
<organism evidence="2 3">
    <name type="scientific">Snodgrassella alvi SCGC AB-598-J21</name>
    <dbReference type="NCBI Taxonomy" id="1385367"/>
    <lineage>
        <taxon>Bacteria</taxon>
        <taxon>Pseudomonadati</taxon>
        <taxon>Pseudomonadota</taxon>
        <taxon>Betaproteobacteria</taxon>
        <taxon>Neisseriales</taxon>
        <taxon>Neisseriaceae</taxon>
        <taxon>Snodgrassella</taxon>
    </lineage>
</organism>
<feature type="non-terminal residue" evidence="2">
    <location>
        <position position="89"/>
    </location>
</feature>
<keyword evidence="1" id="KW-0812">Transmembrane</keyword>